<accession>A0A2H0LZ65</accession>
<reference evidence="5 6" key="1">
    <citation type="submission" date="2017-09" db="EMBL/GenBank/DDBJ databases">
        <title>Depth-based differentiation of microbial function through sediment-hosted aquifers and enrichment of novel symbionts in the deep terrestrial subsurface.</title>
        <authorList>
            <person name="Probst A.J."/>
            <person name="Ladd B."/>
            <person name="Jarett J.K."/>
            <person name="Geller-Mcgrath D.E."/>
            <person name="Sieber C.M."/>
            <person name="Emerson J.B."/>
            <person name="Anantharaman K."/>
            <person name="Thomas B.C."/>
            <person name="Malmstrom R."/>
            <person name="Stieglmeier M."/>
            <person name="Klingl A."/>
            <person name="Woyke T."/>
            <person name="Ryan C.M."/>
            <person name="Banfield J.F."/>
        </authorList>
    </citation>
    <scope>NUCLEOTIDE SEQUENCE [LARGE SCALE GENOMIC DNA]</scope>
    <source>
        <strain evidence="5">CG11_big_fil_rev_8_21_14_0_20_42_13</strain>
    </source>
</reference>
<dbReference type="SUPFAM" id="SSF51412">
    <property type="entry name" value="Inosine monophosphate dehydrogenase (IMPDH)"/>
    <property type="match status" value="1"/>
</dbReference>
<dbReference type="AlphaFoldDB" id="A0A2H0LZ65"/>
<dbReference type="PANTHER" id="PTHR11911">
    <property type="entry name" value="INOSINE-5-MONOPHOSPHATE DEHYDROGENASE RELATED"/>
    <property type="match status" value="1"/>
</dbReference>
<evidence type="ECO:0000256" key="2">
    <source>
        <dbReference type="ARBA" id="ARBA00023002"/>
    </source>
</evidence>
<dbReference type="Pfam" id="PF00478">
    <property type="entry name" value="IMPDH"/>
    <property type="match status" value="1"/>
</dbReference>
<dbReference type="CDD" id="cd00381">
    <property type="entry name" value="IMPDH"/>
    <property type="match status" value="1"/>
</dbReference>
<comment type="similarity">
    <text evidence="1">Belongs to the IMPDH/GMPR family.</text>
</comment>
<evidence type="ECO:0000259" key="4">
    <source>
        <dbReference type="Pfam" id="PF00478"/>
    </source>
</evidence>
<dbReference type="NCBIfam" id="TIGR01304">
    <property type="entry name" value="IMP_DH_rel_2"/>
    <property type="match status" value="1"/>
</dbReference>
<organism evidence="5 6">
    <name type="scientific">Candidatus Ghiorseimicrobium undicola</name>
    <dbReference type="NCBI Taxonomy" id="1974746"/>
    <lineage>
        <taxon>Bacteria</taxon>
        <taxon>Pseudomonadati</taxon>
        <taxon>Candidatus Omnitrophota</taxon>
        <taxon>Candidatus Ghiorseimicrobium</taxon>
    </lineage>
</organism>
<dbReference type="InterPro" id="IPR001093">
    <property type="entry name" value="IMP_DH_GMPRt"/>
</dbReference>
<sequence>MAEWIGINKRARRCYGFDEIALVPGMTTINPAEVDTYFEIGGKKYRVPIIAAAMDGVVDVRFAIEMGRLGGLAVLNLDGIQTRYDKPDEILDEIAKADTKKATELVQGVYLEPIKEKLISKRIIEIKNKKSPAIVSCIPANAEKFGKIAQEAGVDIFIVQSTVTTARHLSREYKALDLAKFCKTMKMPVIIGNCVTYEVTLELLDTGCSGMLVGIGPGAACTTRGVLGIGVPQVSATVDAAAARDFYYKRTGKYIPIITDGGMRIGGEICKAFASGADAVMVGSAFAKAKEAPGRGYHWGMATSHVNLPRGTRIYVGTSGTLEEIVFGPAKTDDGSQNLMGALTTSMGCLGVKNIKEMHDVEIIIAPSIQTEGKIFQAVQRVGMGK</sequence>
<dbReference type="SMART" id="SM01240">
    <property type="entry name" value="IMPDH"/>
    <property type="match status" value="1"/>
</dbReference>
<dbReference type="InterPro" id="IPR013785">
    <property type="entry name" value="Aldolase_TIM"/>
</dbReference>
<dbReference type="EMBL" id="PCWA01000086">
    <property type="protein sequence ID" value="PIQ88775.1"/>
    <property type="molecule type" value="Genomic_DNA"/>
</dbReference>
<dbReference type="GO" id="GO:0006183">
    <property type="term" value="P:GTP biosynthetic process"/>
    <property type="evidence" value="ECO:0007669"/>
    <property type="project" value="TreeGrafter"/>
</dbReference>
<evidence type="ECO:0000313" key="5">
    <source>
        <dbReference type="EMBL" id="PIQ88775.1"/>
    </source>
</evidence>
<keyword evidence="3" id="KW-0520">NAD</keyword>
<name>A0A2H0LZ65_9BACT</name>
<evidence type="ECO:0000256" key="3">
    <source>
        <dbReference type="ARBA" id="ARBA00023027"/>
    </source>
</evidence>
<dbReference type="GO" id="GO:0003938">
    <property type="term" value="F:IMP dehydrogenase activity"/>
    <property type="evidence" value="ECO:0007669"/>
    <property type="project" value="InterPro"/>
</dbReference>
<keyword evidence="2" id="KW-0560">Oxidoreductase</keyword>
<feature type="domain" description="IMP dehydrogenase/GMP reductase" evidence="4">
    <location>
        <begin position="15"/>
        <end position="361"/>
    </location>
</feature>
<gene>
    <name evidence="5" type="ORF">COV72_06490</name>
</gene>
<comment type="caution">
    <text evidence="5">The sequence shown here is derived from an EMBL/GenBank/DDBJ whole genome shotgun (WGS) entry which is preliminary data.</text>
</comment>
<evidence type="ECO:0000313" key="6">
    <source>
        <dbReference type="Proteomes" id="UP000229641"/>
    </source>
</evidence>
<evidence type="ECO:0000256" key="1">
    <source>
        <dbReference type="ARBA" id="ARBA00005502"/>
    </source>
</evidence>
<dbReference type="PANTHER" id="PTHR11911:SF85">
    <property type="entry name" value="INOSINE-5'-MONOPHOSPHATE DEHYDROGENASE"/>
    <property type="match status" value="1"/>
</dbReference>
<protein>
    <submittedName>
        <fullName evidence="5">GuaB3 family IMP dehydrogenase-related protein</fullName>
    </submittedName>
</protein>
<proteinExistence type="inferred from homology"/>
<dbReference type="Proteomes" id="UP000229641">
    <property type="component" value="Unassembled WGS sequence"/>
</dbReference>
<dbReference type="Gene3D" id="3.20.20.70">
    <property type="entry name" value="Aldolase class I"/>
    <property type="match status" value="1"/>
</dbReference>
<dbReference type="InterPro" id="IPR005992">
    <property type="entry name" value="IMP_DH-rel2"/>
</dbReference>
<dbReference type="InterPro" id="IPR005990">
    <property type="entry name" value="IMP_DH"/>
</dbReference>